<feature type="transmembrane region" description="Helical" evidence="1">
    <location>
        <begin position="323"/>
        <end position="343"/>
    </location>
</feature>
<feature type="transmembrane region" description="Helical" evidence="1">
    <location>
        <begin position="248"/>
        <end position="269"/>
    </location>
</feature>
<dbReference type="RefSeq" id="WP_344260686.1">
    <property type="nucleotide sequence ID" value="NZ_BAAAMR010000002.1"/>
</dbReference>
<dbReference type="InterPro" id="IPR010640">
    <property type="entry name" value="Low_temperature_requirement_A"/>
</dbReference>
<accession>A0ABP5JLR9</accession>
<dbReference type="PANTHER" id="PTHR36840:SF1">
    <property type="entry name" value="BLL5714 PROTEIN"/>
    <property type="match status" value="1"/>
</dbReference>
<evidence type="ECO:0000256" key="1">
    <source>
        <dbReference type="SAM" id="Phobius"/>
    </source>
</evidence>
<feature type="transmembrane region" description="Helical" evidence="1">
    <location>
        <begin position="43"/>
        <end position="63"/>
    </location>
</feature>
<evidence type="ECO:0000313" key="3">
    <source>
        <dbReference type="Proteomes" id="UP001501020"/>
    </source>
</evidence>
<feature type="transmembrane region" description="Helical" evidence="1">
    <location>
        <begin position="220"/>
        <end position="236"/>
    </location>
</feature>
<feature type="transmembrane region" description="Helical" evidence="1">
    <location>
        <begin position="12"/>
        <end position="31"/>
    </location>
</feature>
<keyword evidence="1" id="KW-1133">Transmembrane helix</keyword>
<gene>
    <name evidence="2" type="ORF">GCM10009727_03980</name>
</gene>
<keyword evidence="1" id="KW-0812">Transmembrane</keyword>
<dbReference type="Pfam" id="PF06772">
    <property type="entry name" value="LtrA"/>
    <property type="match status" value="1"/>
</dbReference>
<name>A0ABP5JLR9_9ACTN</name>
<feature type="transmembrane region" description="Helical" evidence="1">
    <location>
        <begin position="132"/>
        <end position="153"/>
    </location>
</feature>
<dbReference type="PANTHER" id="PTHR36840">
    <property type="entry name" value="BLL5714 PROTEIN"/>
    <property type="match status" value="1"/>
</dbReference>
<feature type="transmembrane region" description="Helical" evidence="1">
    <location>
        <begin position="374"/>
        <end position="391"/>
    </location>
</feature>
<protein>
    <submittedName>
        <fullName evidence="2">Low temperature requirement protein A</fullName>
    </submittedName>
</protein>
<comment type="caution">
    <text evidence="2">The sequence shown here is derived from an EMBL/GenBank/DDBJ whole genome shotgun (WGS) entry which is preliminary data.</text>
</comment>
<dbReference type="EMBL" id="BAAAMR010000002">
    <property type="protein sequence ID" value="GAA2119825.1"/>
    <property type="molecule type" value="Genomic_DNA"/>
</dbReference>
<dbReference type="Proteomes" id="UP001501020">
    <property type="component" value="Unassembled WGS sequence"/>
</dbReference>
<keyword evidence="1" id="KW-0472">Membrane</keyword>
<feature type="transmembrane region" description="Helical" evidence="1">
    <location>
        <begin position="75"/>
        <end position="94"/>
    </location>
</feature>
<sequence length="400" mass="42901">MADDEVVAERHASWLELFFDLVVVAAVAQLAHRVHDAPSAAGIGAFVLLYYAVWSVWTSFTLYANVAGRWTRQRAMLIAMFGIAVMAAAIPTTVPDVLHEAPEVDHSRTFVIAYIVCRMLASSTWQRTGKILTSWPAAQAGAGLLPWFASIWVHAPARYWLWAGAAALDIAFSVLQSRVPDRLLEHATRQTEQRRRRRGGEQLPVPTRAVLDLSHLGERLGLFVIIVLGEAVLQLVDAAGNPLAHWDGRLGVAALSGFALLVGLWWLTLQNGVNGVPYFEAEGPTPTATLPGHFAATVSITSVAAGLGAVAAHAGGHVPDGTRWLLCGGLALYFLATTVLGALARLPRRWLLGWAVPCVAAPVLLAALGADLPAWALALILAAVVAWQVAYPRVTRQVVS</sequence>
<reference evidence="3" key="1">
    <citation type="journal article" date="2019" name="Int. J. Syst. Evol. Microbiol.">
        <title>The Global Catalogue of Microorganisms (GCM) 10K type strain sequencing project: providing services to taxonomists for standard genome sequencing and annotation.</title>
        <authorList>
            <consortium name="The Broad Institute Genomics Platform"/>
            <consortium name="The Broad Institute Genome Sequencing Center for Infectious Disease"/>
            <person name="Wu L."/>
            <person name="Ma J."/>
        </authorList>
    </citation>
    <scope>NUCLEOTIDE SEQUENCE [LARGE SCALE GENOMIC DNA]</scope>
    <source>
        <strain evidence="3">JCM 13850</strain>
    </source>
</reference>
<proteinExistence type="predicted"/>
<organism evidence="2 3">
    <name type="scientific">Actinomadura napierensis</name>
    <dbReference type="NCBI Taxonomy" id="267854"/>
    <lineage>
        <taxon>Bacteria</taxon>
        <taxon>Bacillati</taxon>
        <taxon>Actinomycetota</taxon>
        <taxon>Actinomycetes</taxon>
        <taxon>Streptosporangiales</taxon>
        <taxon>Thermomonosporaceae</taxon>
        <taxon>Actinomadura</taxon>
    </lineage>
</organism>
<feature type="transmembrane region" description="Helical" evidence="1">
    <location>
        <begin position="290"/>
        <end position="311"/>
    </location>
</feature>
<evidence type="ECO:0000313" key="2">
    <source>
        <dbReference type="EMBL" id="GAA2119825.1"/>
    </source>
</evidence>
<feature type="transmembrane region" description="Helical" evidence="1">
    <location>
        <begin position="350"/>
        <end position="368"/>
    </location>
</feature>
<keyword evidence="3" id="KW-1185">Reference proteome</keyword>